<feature type="region of interest" description="Disordered" evidence="1">
    <location>
        <begin position="363"/>
        <end position="388"/>
    </location>
</feature>
<dbReference type="STRING" id="31234.E3LMN1"/>
<evidence type="ECO:0000256" key="1">
    <source>
        <dbReference type="SAM" id="MobiDB-lite"/>
    </source>
</evidence>
<sequence length="656" mass="74195">MIIFLFLFLLLNFCKSPVLSFILYHSLFLAAISADPPSSDVPGALLSSLASKNHKKLPLAPSMEALELMGVQFVDALIKKGQMEMAKGAFKTQLEVLEKVHPDQFEKYKKLKVEDLAADAVMQQAEMSKLQPKTGNAFIDMLNGNGIPIGSSIRGLEDAIRTQRDMENTDPSEQIAKAVLDKFQTQILPGLVANMISGRNPFKMPQQMRKAQAAPSAVLQQAMAQREMLGKGAPGIRNEQQMMMMNRVDQRMQQREQEEEEEGDDDVEEDTVPRRRSSNGEPQSEAEHQRRDLARRLRNSPRLKGLLQNAEVQSLLSYRRMRDSPLSKRRPLAMNDDDENTFRAMEAKAKLDQKSQLVLGFHGFGGLDDDDEDDEEDENSIDPSANSFRRAPLRLSSGFVEKLKSNDELRNALDKIKYRVNDVEKYLEPKPMEFNPKPQPGYFVPRKIPTRPRKMLPLLIGSDPKTQEEVRRHPSSEWKMAKESRVLTNLKNNPSLAALFMDEKLENTLRGRQLLTDEQKGRTRVKTIRALPRLFGAPTAKAEMIDAKVTQDIEERPVPPLFFEPKGKHTRLRWTGANEREIPGLGSRFILPSLDPTMPALNTAFSTQGRARDEWDTMFKIPNNWNPGDEVGFKMNSKTKRFVGGNGAFDMPALGL</sequence>
<keyword evidence="2" id="KW-0732">Signal</keyword>
<organism evidence="4">
    <name type="scientific">Caenorhabditis remanei</name>
    <name type="common">Caenorhabditis vulgaris</name>
    <dbReference type="NCBI Taxonomy" id="31234"/>
    <lineage>
        <taxon>Eukaryota</taxon>
        <taxon>Metazoa</taxon>
        <taxon>Ecdysozoa</taxon>
        <taxon>Nematoda</taxon>
        <taxon>Chromadorea</taxon>
        <taxon>Rhabditida</taxon>
        <taxon>Rhabditina</taxon>
        <taxon>Rhabditomorpha</taxon>
        <taxon>Rhabditoidea</taxon>
        <taxon>Rhabditidae</taxon>
        <taxon>Peloderinae</taxon>
        <taxon>Caenorhabditis</taxon>
    </lineage>
</organism>
<gene>
    <name evidence="3" type="primary">Cre-osr-1</name>
    <name evidence="3" type="ORF">CRE_28164</name>
</gene>
<dbReference type="InParanoid" id="E3LMN1"/>
<feature type="chain" id="PRO_5003174990" evidence="2">
    <location>
        <begin position="21"/>
        <end position="656"/>
    </location>
</feature>
<protein>
    <submittedName>
        <fullName evidence="3">CRE-OSR-1 protein</fullName>
    </submittedName>
</protein>
<dbReference type="Proteomes" id="UP000008281">
    <property type="component" value="Unassembled WGS sequence"/>
</dbReference>
<dbReference type="OMA" id="TQRDMEN"/>
<reference evidence="3" key="1">
    <citation type="submission" date="2007-07" db="EMBL/GenBank/DDBJ databases">
        <title>PCAP assembly of the Caenorhabditis remanei genome.</title>
        <authorList>
            <consortium name="The Caenorhabditis remanei Sequencing Consortium"/>
            <person name="Wilson R.K."/>
        </authorList>
    </citation>
    <scope>NUCLEOTIDE SEQUENCE [LARGE SCALE GENOMIC DNA]</scope>
    <source>
        <strain evidence="3">PB4641</strain>
    </source>
</reference>
<accession>E3LMN1</accession>
<dbReference type="OrthoDB" id="5871577at2759"/>
<dbReference type="FunCoup" id="E3LMN1">
    <property type="interactions" value="1086"/>
</dbReference>
<dbReference type="eggNOG" id="ENOG502T1G9">
    <property type="taxonomic scope" value="Eukaryota"/>
</dbReference>
<name>E3LMN1_CAERE</name>
<evidence type="ECO:0000256" key="2">
    <source>
        <dbReference type="SAM" id="SignalP"/>
    </source>
</evidence>
<feature type="signal peptide" evidence="2">
    <location>
        <begin position="1"/>
        <end position="20"/>
    </location>
</feature>
<dbReference type="AlphaFoldDB" id="E3LMN1"/>
<keyword evidence="4" id="KW-1185">Reference proteome</keyword>
<dbReference type="EMBL" id="DS268411">
    <property type="protein sequence ID" value="EFP03240.1"/>
    <property type="molecule type" value="Genomic_DNA"/>
</dbReference>
<feature type="compositionally biased region" description="Acidic residues" evidence="1">
    <location>
        <begin position="257"/>
        <end position="270"/>
    </location>
</feature>
<evidence type="ECO:0000313" key="3">
    <source>
        <dbReference type="EMBL" id="EFP03240.1"/>
    </source>
</evidence>
<feature type="compositionally biased region" description="Acidic residues" evidence="1">
    <location>
        <begin position="367"/>
        <end position="380"/>
    </location>
</feature>
<proteinExistence type="predicted"/>
<dbReference type="HOGENOM" id="CLU_434289_0_0_1"/>
<evidence type="ECO:0000313" key="4">
    <source>
        <dbReference type="Proteomes" id="UP000008281"/>
    </source>
</evidence>
<feature type="region of interest" description="Disordered" evidence="1">
    <location>
        <begin position="249"/>
        <end position="291"/>
    </location>
</feature>